<keyword evidence="3" id="KW-0378">Hydrolase</keyword>
<dbReference type="Gene3D" id="1.10.10.160">
    <property type="match status" value="1"/>
</dbReference>
<dbReference type="CDD" id="cd18807">
    <property type="entry name" value="SF1_C_UvrD"/>
    <property type="match status" value="1"/>
</dbReference>
<gene>
    <name evidence="14" type="ORF">UFOPK3401_00751</name>
</gene>
<evidence type="ECO:0000256" key="9">
    <source>
        <dbReference type="ARBA" id="ARBA00048988"/>
    </source>
</evidence>
<proteinExistence type="inferred from homology"/>
<evidence type="ECO:0000259" key="11">
    <source>
        <dbReference type="PROSITE" id="PS50967"/>
    </source>
</evidence>
<dbReference type="Gene3D" id="1.10.486.10">
    <property type="entry name" value="PCRA, domain 4"/>
    <property type="match status" value="2"/>
</dbReference>
<keyword evidence="4" id="KW-0347">Helicase</keyword>
<dbReference type="PROSITE" id="PS51198">
    <property type="entry name" value="UVRD_HELICASE_ATP_BIND"/>
    <property type="match status" value="1"/>
</dbReference>
<dbReference type="SUPFAM" id="SSF47819">
    <property type="entry name" value="HRDC-like"/>
    <property type="match status" value="1"/>
</dbReference>
<name>A0A6J7DP45_9ZZZZ</name>
<dbReference type="Gene3D" id="1.10.150.80">
    <property type="entry name" value="HRDC domain"/>
    <property type="match status" value="1"/>
</dbReference>
<dbReference type="Pfam" id="PF00570">
    <property type="entry name" value="HRDC"/>
    <property type="match status" value="1"/>
</dbReference>
<dbReference type="GO" id="GO:0003677">
    <property type="term" value="F:DNA binding"/>
    <property type="evidence" value="ECO:0007669"/>
    <property type="project" value="InterPro"/>
</dbReference>
<dbReference type="PANTHER" id="PTHR11070:SF69">
    <property type="entry name" value="ATP-DEPENDENT DNA HELICASE UVRD2"/>
    <property type="match status" value="1"/>
</dbReference>
<dbReference type="GO" id="GO:0005524">
    <property type="term" value="F:ATP binding"/>
    <property type="evidence" value="ECO:0007669"/>
    <property type="project" value="UniProtKB-KW"/>
</dbReference>
<dbReference type="GO" id="GO:0043138">
    <property type="term" value="F:3'-5' DNA helicase activity"/>
    <property type="evidence" value="ECO:0007669"/>
    <property type="project" value="UniProtKB-EC"/>
</dbReference>
<dbReference type="InterPro" id="IPR044876">
    <property type="entry name" value="HRDC_dom_sf"/>
</dbReference>
<keyword evidence="6" id="KW-0413">Isomerase</keyword>
<evidence type="ECO:0000256" key="1">
    <source>
        <dbReference type="ARBA" id="ARBA00009922"/>
    </source>
</evidence>
<dbReference type="GO" id="GO:0016787">
    <property type="term" value="F:hydrolase activity"/>
    <property type="evidence" value="ECO:0007669"/>
    <property type="project" value="UniProtKB-KW"/>
</dbReference>
<dbReference type="AlphaFoldDB" id="A0A6J7DP45"/>
<dbReference type="GO" id="GO:0005975">
    <property type="term" value="P:carbohydrate metabolic process"/>
    <property type="evidence" value="ECO:0007669"/>
    <property type="project" value="InterPro"/>
</dbReference>
<keyword evidence="2" id="KW-0547">Nucleotide-binding</keyword>
<evidence type="ECO:0000256" key="6">
    <source>
        <dbReference type="ARBA" id="ARBA00023235"/>
    </source>
</evidence>
<dbReference type="InterPro" id="IPR018225">
    <property type="entry name" value="Transaldolase_AS"/>
</dbReference>
<dbReference type="CDD" id="cd17932">
    <property type="entry name" value="DEXQc_UvrD"/>
    <property type="match status" value="1"/>
</dbReference>
<dbReference type="InterPro" id="IPR010997">
    <property type="entry name" value="HRDC-like_sf"/>
</dbReference>
<evidence type="ECO:0000256" key="3">
    <source>
        <dbReference type="ARBA" id="ARBA00022801"/>
    </source>
</evidence>
<dbReference type="GO" id="GO:0000725">
    <property type="term" value="P:recombinational repair"/>
    <property type="evidence" value="ECO:0007669"/>
    <property type="project" value="TreeGrafter"/>
</dbReference>
<evidence type="ECO:0000256" key="4">
    <source>
        <dbReference type="ARBA" id="ARBA00022806"/>
    </source>
</evidence>
<dbReference type="InterPro" id="IPR002121">
    <property type="entry name" value="HRDC_dom"/>
</dbReference>
<evidence type="ECO:0000313" key="14">
    <source>
        <dbReference type="EMBL" id="CAB4870049.1"/>
    </source>
</evidence>
<dbReference type="InterPro" id="IPR000212">
    <property type="entry name" value="DNA_helicase_UvrD/REP"/>
</dbReference>
<evidence type="ECO:0000256" key="5">
    <source>
        <dbReference type="ARBA" id="ARBA00022840"/>
    </source>
</evidence>
<dbReference type="Pfam" id="PF13361">
    <property type="entry name" value="UvrD_C"/>
    <property type="match status" value="2"/>
</dbReference>
<dbReference type="Gene3D" id="3.40.50.300">
    <property type="entry name" value="P-loop containing nucleotide triphosphate hydrolases"/>
    <property type="match status" value="3"/>
</dbReference>
<dbReference type="GO" id="GO:0005829">
    <property type="term" value="C:cytosol"/>
    <property type="evidence" value="ECO:0007669"/>
    <property type="project" value="TreeGrafter"/>
</dbReference>
<keyword evidence="5" id="KW-0067">ATP-binding</keyword>
<evidence type="ECO:0000259" key="13">
    <source>
        <dbReference type="PROSITE" id="PS51217"/>
    </source>
</evidence>
<evidence type="ECO:0000259" key="12">
    <source>
        <dbReference type="PROSITE" id="PS51198"/>
    </source>
</evidence>
<dbReference type="EMBL" id="CAFBLM010000028">
    <property type="protein sequence ID" value="CAB4870049.1"/>
    <property type="molecule type" value="Genomic_DNA"/>
</dbReference>
<feature type="domain" description="UvrD-like helicase ATP-binding" evidence="12">
    <location>
        <begin position="21"/>
        <end position="299"/>
    </location>
</feature>
<feature type="region of interest" description="Disordered" evidence="10">
    <location>
        <begin position="585"/>
        <end position="604"/>
    </location>
</feature>
<comment type="catalytic activity">
    <reaction evidence="9">
        <text>ATP + H2O = ADP + phosphate + H(+)</text>
        <dbReference type="Rhea" id="RHEA:13065"/>
        <dbReference type="ChEBI" id="CHEBI:15377"/>
        <dbReference type="ChEBI" id="CHEBI:15378"/>
        <dbReference type="ChEBI" id="CHEBI:30616"/>
        <dbReference type="ChEBI" id="CHEBI:43474"/>
        <dbReference type="ChEBI" id="CHEBI:456216"/>
        <dbReference type="EC" id="5.6.2.4"/>
    </reaction>
</comment>
<dbReference type="PROSITE" id="PS01054">
    <property type="entry name" value="TRANSALDOLASE_1"/>
    <property type="match status" value="1"/>
</dbReference>
<evidence type="ECO:0000256" key="8">
    <source>
        <dbReference type="ARBA" id="ARBA00034808"/>
    </source>
</evidence>
<reference evidence="14" key="1">
    <citation type="submission" date="2020-05" db="EMBL/GenBank/DDBJ databases">
        <authorList>
            <person name="Chiriac C."/>
            <person name="Salcher M."/>
            <person name="Ghai R."/>
            <person name="Kavagutti S V."/>
        </authorList>
    </citation>
    <scope>NUCLEOTIDE SEQUENCE</scope>
</reference>
<comment type="similarity">
    <text evidence="1">Belongs to the helicase family. UvrD subfamily.</text>
</comment>
<dbReference type="GO" id="GO:0033202">
    <property type="term" value="C:DNA helicase complex"/>
    <property type="evidence" value="ECO:0007669"/>
    <property type="project" value="TreeGrafter"/>
</dbReference>
<dbReference type="EC" id="5.6.2.4" evidence="8"/>
<feature type="domain" description="UvrD-like helicase C-terminal" evidence="13">
    <location>
        <begin position="300"/>
        <end position="558"/>
    </location>
</feature>
<dbReference type="PROSITE" id="PS51217">
    <property type="entry name" value="UVRD_HELICASE_CTER"/>
    <property type="match status" value="1"/>
</dbReference>
<evidence type="ECO:0000256" key="2">
    <source>
        <dbReference type="ARBA" id="ARBA00022741"/>
    </source>
</evidence>
<comment type="catalytic activity">
    <reaction evidence="7">
        <text>Couples ATP hydrolysis with the unwinding of duplex DNA by translocating in the 3'-5' direction.</text>
        <dbReference type="EC" id="5.6.2.4"/>
    </reaction>
</comment>
<evidence type="ECO:0000256" key="10">
    <source>
        <dbReference type="SAM" id="MobiDB-lite"/>
    </source>
</evidence>
<dbReference type="InterPro" id="IPR014017">
    <property type="entry name" value="DNA_helicase_UvrD-like_C"/>
</dbReference>
<feature type="domain" description="HRDC" evidence="11">
    <location>
        <begin position="633"/>
        <end position="713"/>
    </location>
</feature>
<protein>
    <recommendedName>
        <fullName evidence="8">DNA 3'-5' helicase</fullName>
        <ecNumber evidence="8">5.6.2.4</ecNumber>
    </recommendedName>
</protein>
<dbReference type="Pfam" id="PF00580">
    <property type="entry name" value="UvrD-helicase"/>
    <property type="match status" value="1"/>
</dbReference>
<organism evidence="14">
    <name type="scientific">freshwater metagenome</name>
    <dbReference type="NCBI Taxonomy" id="449393"/>
    <lineage>
        <taxon>unclassified sequences</taxon>
        <taxon>metagenomes</taxon>
        <taxon>ecological metagenomes</taxon>
    </lineage>
</organism>
<sequence>MALVGANCQDDRVPSADQTLQGLDPEQREVALAPFGPVVVRAGAGTGKTRAITHRIAYGVHAGIIDPSQVLAVTFTTRAAGELGQRLRALGVGGVQARTFHSAALRQLTHFWPRAIGGAMPEVMASKAQVIAMAASRVGVTTNPALIRDLASEIEWAKVSQVVPALYEQSCALREPPLEAAQFAKVYEAYEQVKQDRGRLDFEDILLLTVALLEERSEVAREVQARYRHFVVDEYQDVNPLQDRLLTGWLGGGESITVVGDSAQTIYSFTGAQASYLKTFSQRFPGAVQLSLVRNYRSTPEIVGTANAILKATNQDQQALTLQSQREHGKAPTVLECSDEDAEANAVVQRILEQQGSGVALSRMAILFRINAQSETYEQALAQAGIPYVLRGGERFFDRPEVRQALTLIRGAARALPGGLLSSQSVPEPEKPLGQSVRDALTSMGWDSQPPTGVGAVRDRWESLLAIAGLADEMQSSTPQATLADFVLELSERAAAQHAPAVDGVTLASIHAAKGLEWDCVYLVGLVDGTLPLIHATTPDQIAEERRLFYVGVTRARDELCLSWSRSRSGRGTRERSRFLASVSDTVTGSAPTKRTPAKPSAGPKKPVRCRVCDKVITVAAERKLKRCLTCTVDFDEELYERARLWRALEAKRASVPAFVVFTDATLQAIVEAEPAQEAEFLAIPGVGHNKLLRYGTALQILLEGGSADDALMASAQGATQD</sequence>
<evidence type="ECO:0000256" key="7">
    <source>
        <dbReference type="ARBA" id="ARBA00034617"/>
    </source>
</evidence>
<dbReference type="SUPFAM" id="SSF52540">
    <property type="entry name" value="P-loop containing nucleoside triphosphate hydrolases"/>
    <property type="match status" value="1"/>
</dbReference>
<dbReference type="InterPro" id="IPR014016">
    <property type="entry name" value="UvrD-like_ATP-bd"/>
</dbReference>
<dbReference type="InterPro" id="IPR027417">
    <property type="entry name" value="P-loop_NTPase"/>
</dbReference>
<accession>A0A6J7DP45</accession>
<dbReference type="PANTHER" id="PTHR11070">
    <property type="entry name" value="UVRD / RECB / PCRA DNA HELICASE FAMILY MEMBER"/>
    <property type="match status" value="1"/>
</dbReference>
<dbReference type="PROSITE" id="PS50967">
    <property type="entry name" value="HRDC"/>
    <property type="match status" value="1"/>
</dbReference>
<dbReference type="InterPro" id="IPR013986">
    <property type="entry name" value="DExx_box_DNA_helicase_dom_sf"/>
</dbReference>
<dbReference type="SMART" id="SM00341">
    <property type="entry name" value="HRDC"/>
    <property type="match status" value="1"/>
</dbReference>